<proteinExistence type="predicted"/>
<dbReference type="OrthoDB" id="776574at2759"/>
<evidence type="ECO:0000256" key="1">
    <source>
        <dbReference type="SAM" id="MobiDB-lite"/>
    </source>
</evidence>
<feature type="compositionally biased region" description="Basic residues" evidence="1">
    <location>
        <begin position="170"/>
        <end position="182"/>
    </location>
</feature>
<gene>
    <name evidence="2" type="ORF">J5N97_021098</name>
</gene>
<dbReference type="EMBL" id="JAGGNH010000005">
    <property type="protein sequence ID" value="KAJ0973139.1"/>
    <property type="molecule type" value="Genomic_DNA"/>
</dbReference>
<protein>
    <submittedName>
        <fullName evidence="2">Uncharacterized protein</fullName>
    </submittedName>
</protein>
<accession>A0A9D5CHT5</accession>
<feature type="region of interest" description="Disordered" evidence="1">
    <location>
        <begin position="73"/>
        <end position="108"/>
    </location>
</feature>
<reference evidence="2" key="2">
    <citation type="journal article" date="2022" name="Hortic Res">
        <title>The genome of Dioscorea zingiberensis sheds light on the biosynthesis, origin and evolution of the medicinally important diosgenin saponins.</title>
        <authorList>
            <person name="Li Y."/>
            <person name="Tan C."/>
            <person name="Li Z."/>
            <person name="Guo J."/>
            <person name="Li S."/>
            <person name="Chen X."/>
            <person name="Wang C."/>
            <person name="Dai X."/>
            <person name="Yang H."/>
            <person name="Song W."/>
            <person name="Hou L."/>
            <person name="Xu J."/>
            <person name="Tong Z."/>
            <person name="Xu A."/>
            <person name="Yuan X."/>
            <person name="Wang W."/>
            <person name="Yang Q."/>
            <person name="Chen L."/>
            <person name="Sun Z."/>
            <person name="Wang K."/>
            <person name="Pan B."/>
            <person name="Chen J."/>
            <person name="Bao Y."/>
            <person name="Liu F."/>
            <person name="Qi X."/>
            <person name="Gang D.R."/>
            <person name="Wen J."/>
            <person name="Li J."/>
        </authorList>
    </citation>
    <scope>NUCLEOTIDE SEQUENCE</scope>
    <source>
        <strain evidence="2">Dzin_1.0</strain>
    </source>
</reference>
<organism evidence="2 3">
    <name type="scientific">Dioscorea zingiberensis</name>
    <dbReference type="NCBI Taxonomy" id="325984"/>
    <lineage>
        <taxon>Eukaryota</taxon>
        <taxon>Viridiplantae</taxon>
        <taxon>Streptophyta</taxon>
        <taxon>Embryophyta</taxon>
        <taxon>Tracheophyta</taxon>
        <taxon>Spermatophyta</taxon>
        <taxon>Magnoliopsida</taxon>
        <taxon>Liliopsida</taxon>
        <taxon>Dioscoreales</taxon>
        <taxon>Dioscoreaceae</taxon>
        <taxon>Dioscorea</taxon>
    </lineage>
</organism>
<dbReference type="AlphaFoldDB" id="A0A9D5CHT5"/>
<dbReference type="PANTHER" id="PTHR34193">
    <property type="entry name" value="OS11G0199801 PROTEIN"/>
    <property type="match status" value="1"/>
</dbReference>
<evidence type="ECO:0000313" key="2">
    <source>
        <dbReference type="EMBL" id="KAJ0973139.1"/>
    </source>
</evidence>
<keyword evidence="3" id="KW-1185">Reference proteome</keyword>
<feature type="region of interest" description="Disordered" evidence="1">
    <location>
        <begin position="208"/>
        <end position="287"/>
    </location>
</feature>
<feature type="compositionally biased region" description="Low complexity" evidence="1">
    <location>
        <begin position="249"/>
        <end position="282"/>
    </location>
</feature>
<evidence type="ECO:0000313" key="3">
    <source>
        <dbReference type="Proteomes" id="UP001085076"/>
    </source>
</evidence>
<reference evidence="2" key="1">
    <citation type="submission" date="2021-03" db="EMBL/GenBank/DDBJ databases">
        <authorList>
            <person name="Li Z."/>
            <person name="Yang C."/>
        </authorList>
    </citation>
    <scope>NUCLEOTIDE SEQUENCE</scope>
    <source>
        <strain evidence="2">Dzin_1.0</strain>
        <tissue evidence="2">Leaf</tissue>
    </source>
</reference>
<sequence>MLPRRRENIEEKQFSFSGPLMEMKSSDEFETWAERIKSDYGYFGRASNVKVGAWAKRITYVNPDEGEFQGVLGRKEDEDVPSPTLWEKKKEGGGGGGERSPGTKSDAAYPMLGLTMRSQMMARYRKEMIDLVRDVPENAYELSLRDIVEIPIPRPVKTELEVKGEENKEKKKKEKKKGGRRMSRSESLDTGLLLRMFVPATMRRKSFGAAGGTCSKVSPKPMMTDGSGGSMEKGPDGEWWKKKDIDELNSSSSSGSSSGGSTSTSSDSNSSSNNNKSNSSNTGRRKKSRCLPFLHFCKSKTRGD</sequence>
<dbReference type="Proteomes" id="UP001085076">
    <property type="component" value="Miscellaneous, Linkage group lg05"/>
</dbReference>
<dbReference type="PANTHER" id="PTHR34193:SF1">
    <property type="entry name" value="EXPRESSED PROTEIN"/>
    <property type="match status" value="1"/>
</dbReference>
<feature type="region of interest" description="Disordered" evidence="1">
    <location>
        <begin position="161"/>
        <end position="188"/>
    </location>
</feature>
<name>A0A9D5CHT5_9LILI</name>
<comment type="caution">
    <text evidence="2">The sequence shown here is derived from an EMBL/GenBank/DDBJ whole genome shotgun (WGS) entry which is preliminary data.</text>
</comment>
<feature type="compositionally biased region" description="Basic and acidic residues" evidence="1">
    <location>
        <begin position="233"/>
        <end position="246"/>
    </location>
</feature>